<organism evidence="4 5">
    <name type="scientific">Sorangium cellulosum</name>
    <name type="common">Polyangium cellulosum</name>
    <dbReference type="NCBI Taxonomy" id="56"/>
    <lineage>
        <taxon>Bacteria</taxon>
        <taxon>Pseudomonadati</taxon>
        <taxon>Myxococcota</taxon>
        <taxon>Polyangia</taxon>
        <taxon>Polyangiales</taxon>
        <taxon>Polyangiaceae</taxon>
        <taxon>Sorangium</taxon>
    </lineage>
</organism>
<name>A0A2L0F4F3_SORCE</name>
<sequence length="509" mass="52735">MNRQARQGARAPRTAALLASLLLVGLPLPPASAQQTPATQRDGAPPPAPAGIAETGELEIRGGEPGALVTIDGLGRGELPLAAIRVPAGVHAVRIYKRGFVLFEELIAVEGGRLATLEAHMAELQQTGTLTIVEPRGRRADVLIDNAIVGATPWEGPLAPGSHTVILRGDGNTGTEPVAAPVRVDEVTSLTLAVEELGAELRIEPTPPGAMVAIDGVIVGRGAWSGRLRPGAHEIEVGLDGWVPQRARHNLTHAEAQTLRVALSRDPDAARGGRRETQILLELHAGPAATPSFGGGVAGACNGTCDAGLGVGLQAGLRQTYQLPSGLVYGLELGALHLGQRVTGRPTSATPPGLAPNPGLADDDLALTAFLLGASTGLHLGEQRPISLNLGLGGLVGSVSAARRGTFRTAPRPDHDSADPYEVDVSQRHLALSLYAAPEVRAGLMLAERLEVSVGVQAMLLFMITQPTWDPGRSTVTAAGDGAATFPADPLTGRILLTFTPSLALRYRL</sequence>
<reference evidence="4 5" key="1">
    <citation type="submission" date="2015-09" db="EMBL/GenBank/DDBJ databases">
        <title>Sorangium comparison.</title>
        <authorList>
            <person name="Zaburannyi N."/>
            <person name="Bunk B."/>
            <person name="Overmann J."/>
            <person name="Mueller R."/>
        </authorList>
    </citation>
    <scope>NUCLEOTIDE SEQUENCE [LARGE SCALE GENOMIC DNA]</scope>
    <source>
        <strain evidence="4 5">So ce26</strain>
    </source>
</reference>
<keyword evidence="2" id="KW-0732">Signal</keyword>
<feature type="chain" id="PRO_5014655891" description="PEGA domain-containing protein" evidence="2">
    <location>
        <begin position="34"/>
        <end position="509"/>
    </location>
</feature>
<dbReference type="Pfam" id="PF08308">
    <property type="entry name" value="PEGA"/>
    <property type="match status" value="2"/>
</dbReference>
<proteinExistence type="predicted"/>
<feature type="region of interest" description="Disordered" evidence="1">
    <location>
        <begin position="32"/>
        <end position="53"/>
    </location>
</feature>
<evidence type="ECO:0000313" key="5">
    <source>
        <dbReference type="Proteomes" id="UP000238348"/>
    </source>
</evidence>
<dbReference type="PANTHER" id="PTHR36194">
    <property type="entry name" value="S-LAYER-LIKE PROTEIN"/>
    <property type="match status" value="1"/>
</dbReference>
<dbReference type="EMBL" id="CP012673">
    <property type="protein sequence ID" value="AUX46423.1"/>
    <property type="molecule type" value="Genomic_DNA"/>
</dbReference>
<feature type="domain" description="PEGA" evidence="3">
    <location>
        <begin position="200"/>
        <end position="264"/>
    </location>
</feature>
<accession>A0A2L0F4F3</accession>
<feature type="signal peptide" evidence="2">
    <location>
        <begin position="1"/>
        <end position="33"/>
    </location>
</feature>
<protein>
    <recommendedName>
        <fullName evidence="3">PEGA domain-containing protein</fullName>
    </recommendedName>
</protein>
<dbReference type="OrthoDB" id="5504562at2"/>
<evidence type="ECO:0000259" key="3">
    <source>
        <dbReference type="Pfam" id="PF08308"/>
    </source>
</evidence>
<dbReference type="AlphaFoldDB" id="A0A2L0F4F3"/>
<feature type="domain" description="PEGA" evidence="3">
    <location>
        <begin position="56"/>
        <end position="118"/>
    </location>
</feature>
<dbReference type="RefSeq" id="WP_104984609.1">
    <property type="nucleotide sequence ID" value="NZ_CP012673.1"/>
</dbReference>
<evidence type="ECO:0000313" key="4">
    <source>
        <dbReference type="EMBL" id="AUX46423.1"/>
    </source>
</evidence>
<gene>
    <name evidence="4" type="ORF">SOCE26_079290</name>
</gene>
<evidence type="ECO:0000256" key="1">
    <source>
        <dbReference type="SAM" id="MobiDB-lite"/>
    </source>
</evidence>
<dbReference type="Proteomes" id="UP000238348">
    <property type="component" value="Chromosome"/>
</dbReference>
<dbReference type="InterPro" id="IPR013229">
    <property type="entry name" value="PEGA"/>
</dbReference>
<evidence type="ECO:0000256" key="2">
    <source>
        <dbReference type="SAM" id="SignalP"/>
    </source>
</evidence>
<dbReference type="PANTHER" id="PTHR36194:SF1">
    <property type="entry name" value="S-LAYER-LIKE PROTEIN"/>
    <property type="match status" value="1"/>
</dbReference>